<sequence length="103" mass="11485">MGVPEDVLTTEQRLAVREIVEACLHGRYPTKEDFSELKMIVAEVAQAQARTEKRVEQLAEAQKDLARAQKRTEKAVQDLARQVGGLSENLGGNLEDLSYQMVS</sequence>
<organism evidence="2 3">
    <name type="scientific">Desulforudis audaxviator (strain MP104C)</name>
    <dbReference type="NCBI Taxonomy" id="477974"/>
    <lineage>
        <taxon>Bacteria</taxon>
        <taxon>Bacillati</taxon>
        <taxon>Bacillota</taxon>
        <taxon>Clostridia</taxon>
        <taxon>Thermoanaerobacterales</taxon>
        <taxon>Candidatus Desulforudaceae</taxon>
        <taxon>Candidatus Desulforudis</taxon>
    </lineage>
</organism>
<dbReference type="Proteomes" id="UP000008544">
    <property type="component" value="Chromosome"/>
</dbReference>
<dbReference type="STRING" id="477974.Daud_0385"/>
<dbReference type="KEGG" id="dau:Daud_0385"/>
<evidence type="ECO:0000256" key="1">
    <source>
        <dbReference type="SAM" id="Coils"/>
    </source>
</evidence>
<proteinExistence type="predicted"/>
<feature type="coiled-coil region" evidence="1">
    <location>
        <begin position="44"/>
        <end position="78"/>
    </location>
</feature>
<dbReference type="HOGENOM" id="CLU_2259182_0_0_9"/>
<reference evidence="2 3" key="2">
    <citation type="journal article" date="2008" name="Science">
        <title>Environmental genomics reveals a single-species ecosystem deep within Earth.</title>
        <authorList>
            <person name="Chivian D."/>
            <person name="Brodie E.L."/>
            <person name="Alm E.J."/>
            <person name="Culley D.E."/>
            <person name="Dehal P.S."/>
            <person name="Desantis T.Z."/>
            <person name="Gihring T.M."/>
            <person name="Lapidus A."/>
            <person name="Lin L.H."/>
            <person name="Lowry S.R."/>
            <person name="Moser D.P."/>
            <person name="Richardson P.M."/>
            <person name="Southam G."/>
            <person name="Wanger G."/>
            <person name="Pratt L.M."/>
            <person name="Andersen G.L."/>
            <person name="Hazen T.C."/>
            <person name="Brockman F.J."/>
            <person name="Arkin A.P."/>
            <person name="Onstott T.C."/>
        </authorList>
    </citation>
    <scope>NUCLEOTIDE SEQUENCE [LARGE SCALE GENOMIC DNA]</scope>
    <source>
        <strain evidence="2 3">MP104C</strain>
    </source>
</reference>
<keyword evidence="3" id="KW-1185">Reference proteome</keyword>
<name>B1I1X6_DESAP</name>
<evidence type="ECO:0000313" key="3">
    <source>
        <dbReference type="Proteomes" id="UP000008544"/>
    </source>
</evidence>
<dbReference type="AlphaFoldDB" id="B1I1X6"/>
<accession>B1I1X6</accession>
<dbReference type="EMBL" id="CP000860">
    <property type="protein sequence ID" value="ACA58939.1"/>
    <property type="molecule type" value="Genomic_DNA"/>
</dbReference>
<evidence type="ECO:0000313" key="2">
    <source>
        <dbReference type="EMBL" id="ACA58939.1"/>
    </source>
</evidence>
<reference evidence="3" key="1">
    <citation type="submission" date="2007-10" db="EMBL/GenBank/DDBJ databases">
        <title>Complete sequence of chromosome of Desulforudis audaxviator MP104C.</title>
        <authorList>
            <person name="Copeland A."/>
            <person name="Lucas S."/>
            <person name="Lapidus A."/>
            <person name="Barry K."/>
            <person name="Glavina del Rio T."/>
            <person name="Dalin E."/>
            <person name="Tice H."/>
            <person name="Bruce D."/>
            <person name="Pitluck S."/>
            <person name="Lowry S.R."/>
            <person name="Larimer F."/>
            <person name="Land M.L."/>
            <person name="Hauser L."/>
            <person name="Kyrpides N."/>
            <person name="Ivanova N.N."/>
            <person name="Richardson P."/>
        </authorList>
    </citation>
    <scope>NUCLEOTIDE SEQUENCE [LARGE SCALE GENOMIC DNA]</scope>
    <source>
        <strain evidence="3">MP104C</strain>
    </source>
</reference>
<gene>
    <name evidence="2" type="ordered locus">Daud_0385</name>
</gene>
<keyword evidence="1" id="KW-0175">Coiled coil</keyword>
<dbReference type="RefSeq" id="WP_012301531.1">
    <property type="nucleotide sequence ID" value="NC_010424.1"/>
</dbReference>
<protein>
    <submittedName>
        <fullName evidence="2">Uncharacterized protein</fullName>
    </submittedName>
</protein>
<dbReference type="eggNOG" id="COG4372">
    <property type="taxonomic scope" value="Bacteria"/>
</dbReference>